<feature type="region of interest" description="Disordered" evidence="2">
    <location>
        <begin position="403"/>
        <end position="445"/>
    </location>
</feature>
<evidence type="ECO:0000313" key="4">
    <source>
        <dbReference type="Proteomes" id="UP000601435"/>
    </source>
</evidence>
<proteinExistence type="predicted"/>
<dbReference type="Proteomes" id="UP000601435">
    <property type="component" value="Unassembled WGS sequence"/>
</dbReference>
<evidence type="ECO:0000256" key="1">
    <source>
        <dbReference type="ARBA" id="ARBA00023172"/>
    </source>
</evidence>
<sequence>EQLCDSLEACMGLKSCFTVEKRANSLLAYMRFLHHVVGVQVHSVIASRRLVGLAEVLGCNGNPVVQASELTVEQVRHLHHLLEADSTDPLDRYCIAYLLVALYARARHSDLCSVFSCSLNFEGARGFLEFNLRGHKSAKSLALKNQLLPVLVPATSVVGRPWLYRACKAFEAVGQNISMVRGGPLFKAVLNVQDMIFGAREVRSSEVTAMLRMFLKPLLKPGQRVTSHSLRVTLLSWAAKFGVGREERDILGRHASAVHGAGPLYSRDLVTPAAIKLASMLEQVSSGTFRPDAPRKVPEAEREARMSELRRRSAPGNLCTLNHRSARVAFMRRLKLFVAAALPCMARITVSQIVAADKQVFVRLIEAGIRPKRGDDQSFPMDAALMAALESYEVSFLLLHGAVTKPPKRPPPRLTRGGQKDDDPKKPRKGNGKGGQETGSGGFRVPKAIMDLGGQAMTPDGSECCYGYNLGKCNVKGCKRKHVCCKCFGSHPITECKA</sequence>
<dbReference type="InterPro" id="IPR013762">
    <property type="entry name" value="Integrase-like_cat_sf"/>
</dbReference>
<gene>
    <name evidence="3" type="ORF">SNEC2469_LOCUS16739</name>
</gene>
<name>A0A812UG24_9DINO</name>
<keyword evidence="1" id="KW-0233">DNA recombination</keyword>
<dbReference type="GO" id="GO:0003677">
    <property type="term" value="F:DNA binding"/>
    <property type="evidence" value="ECO:0007669"/>
    <property type="project" value="InterPro"/>
</dbReference>
<dbReference type="EMBL" id="CAJNJA010027307">
    <property type="protein sequence ID" value="CAE7573273.1"/>
    <property type="molecule type" value="Genomic_DNA"/>
</dbReference>
<dbReference type="Gene3D" id="1.10.443.10">
    <property type="entry name" value="Intergrase catalytic core"/>
    <property type="match status" value="1"/>
</dbReference>
<reference evidence="3" key="1">
    <citation type="submission" date="2021-02" db="EMBL/GenBank/DDBJ databases">
        <authorList>
            <person name="Dougan E. K."/>
            <person name="Rhodes N."/>
            <person name="Thang M."/>
            <person name="Chan C."/>
        </authorList>
    </citation>
    <scope>NUCLEOTIDE SEQUENCE</scope>
</reference>
<evidence type="ECO:0008006" key="5">
    <source>
        <dbReference type="Google" id="ProtNLM"/>
    </source>
</evidence>
<dbReference type="GO" id="GO:0015074">
    <property type="term" value="P:DNA integration"/>
    <property type="evidence" value="ECO:0007669"/>
    <property type="project" value="InterPro"/>
</dbReference>
<evidence type="ECO:0000256" key="2">
    <source>
        <dbReference type="SAM" id="MobiDB-lite"/>
    </source>
</evidence>
<dbReference type="GO" id="GO:0006310">
    <property type="term" value="P:DNA recombination"/>
    <property type="evidence" value="ECO:0007669"/>
    <property type="project" value="UniProtKB-KW"/>
</dbReference>
<dbReference type="SUPFAM" id="SSF56349">
    <property type="entry name" value="DNA breaking-rejoining enzymes"/>
    <property type="match status" value="1"/>
</dbReference>
<protein>
    <recommendedName>
        <fullName evidence="5">C3H1-type domain-containing protein</fullName>
    </recommendedName>
</protein>
<feature type="non-terminal residue" evidence="3">
    <location>
        <position position="1"/>
    </location>
</feature>
<accession>A0A812UG24</accession>
<dbReference type="InterPro" id="IPR011010">
    <property type="entry name" value="DNA_brk_join_enz"/>
</dbReference>
<keyword evidence="4" id="KW-1185">Reference proteome</keyword>
<dbReference type="OrthoDB" id="444499at2759"/>
<feature type="compositionally biased region" description="Gly residues" evidence="2">
    <location>
        <begin position="432"/>
        <end position="442"/>
    </location>
</feature>
<comment type="caution">
    <text evidence="3">The sequence shown here is derived from an EMBL/GenBank/DDBJ whole genome shotgun (WGS) entry which is preliminary data.</text>
</comment>
<evidence type="ECO:0000313" key="3">
    <source>
        <dbReference type="EMBL" id="CAE7573273.1"/>
    </source>
</evidence>
<dbReference type="AlphaFoldDB" id="A0A812UG24"/>
<organism evidence="3 4">
    <name type="scientific">Symbiodinium necroappetens</name>
    <dbReference type="NCBI Taxonomy" id="1628268"/>
    <lineage>
        <taxon>Eukaryota</taxon>
        <taxon>Sar</taxon>
        <taxon>Alveolata</taxon>
        <taxon>Dinophyceae</taxon>
        <taxon>Suessiales</taxon>
        <taxon>Symbiodiniaceae</taxon>
        <taxon>Symbiodinium</taxon>
    </lineage>
</organism>